<sequence>MKYYKDKNNEIYAYEDDLSNEVLSKSVEKFCLTPLSQKEIEEYLAPNVDEKTKQLSEIEAEIAECENYIRHALIIGSNAVLENLRSEYKELIAEREKLNTTSEPITVAPTDHL</sequence>
<reference evidence="2 3" key="1">
    <citation type="journal article" date="2018" name="Emerg. Microbes Infect.">
        <title>Genomic analysis of oral Campylobacter concisus strains identified a potential bacterial molecular marker associated with active Crohn's disease.</title>
        <authorList>
            <person name="Liu F."/>
            <person name="Ma R."/>
            <person name="Tay C.Y.A."/>
            <person name="Octavia S."/>
            <person name="Lan R."/>
            <person name="Chung H.K.L."/>
            <person name="Riordan S.M."/>
            <person name="Grimm M.C."/>
            <person name="Leong R.W."/>
            <person name="Tanaka M.M."/>
            <person name="Connor S."/>
            <person name="Zhang L."/>
        </authorList>
    </citation>
    <scope>NUCLEOTIDE SEQUENCE [LARGE SCALE GENOMIC DNA]</scope>
    <source>
        <strain evidence="2 3">P1CDO2</strain>
    </source>
</reference>
<protein>
    <submittedName>
        <fullName evidence="2">Uncharacterized protein</fullName>
    </submittedName>
</protein>
<gene>
    <name evidence="2" type="ORF">CVT00_01230</name>
</gene>
<dbReference type="AlphaFoldDB" id="A0A7S9REA7"/>
<dbReference type="EMBL" id="CP060707">
    <property type="protein sequence ID" value="QPH90196.1"/>
    <property type="molecule type" value="Genomic_DNA"/>
</dbReference>
<dbReference type="Proteomes" id="UP000594508">
    <property type="component" value="Chromosome"/>
</dbReference>
<evidence type="ECO:0000313" key="2">
    <source>
        <dbReference type="EMBL" id="QPH90196.1"/>
    </source>
</evidence>
<evidence type="ECO:0000313" key="3">
    <source>
        <dbReference type="Proteomes" id="UP000594508"/>
    </source>
</evidence>
<name>A0A7S9REA7_9BACT</name>
<evidence type="ECO:0000256" key="1">
    <source>
        <dbReference type="SAM" id="Coils"/>
    </source>
</evidence>
<proteinExistence type="predicted"/>
<dbReference type="RefSeq" id="WP_107915651.1">
    <property type="nucleotide sequence ID" value="NZ_CP060707.1"/>
</dbReference>
<feature type="coiled-coil region" evidence="1">
    <location>
        <begin position="48"/>
        <end position="101"/>
    </location>
</feature>
<accession>A0A7S9REA7</accession>
<organism evidence="2 3">
    <name type="scientific">Campylobacter concisus</name>
    <dbReference type="NCBI Taxonomy" id="199"/>
    <lineage>
        <taxon>Bacteria</taxon>
        <taxon>Pseudomonadati</taxon>
        <taxon>Campylobacterota</taxon>
        <taxon>Epsilonproteobacteria</taxon>
        <taxon>Campylobacterales</taxon>
        <taxon>Campylobacteraceae</taxon>
        <taxon>Campylobacter</taxon>
    </lineage>
</organism>
<keyword evidence="1" id="KW-0175">Coiled coil</keyword>